<feature type="domain" description="Penicillin-binding protein transpeptidase" evidence="15">
    <location>
        <begin position="381"/>
        <end position="604"/>
    </location>
</feature>
<dbReference type="PANTHER" id="PTHR32282">
    <property type="entry name" value="BINDING PROTEIN TRANSPEPTIDASE, PUTATIVE-RELATED"/>
    <property type="match status" value="1"/>
</dbReference>
<dbReference type="GO" id="GO:0006508">
    <property type="term" value="P:proteolysis"/>
    <property type="evidence" value="ECO:0007669"/>
    <property type="project" value="UniProtKB-KW"/>
</dbReference>
<evidence type="ECO:0000256" key="10">
    <source>
        <dbReference type="ARBA" id="ARBA00044770"/>
    </source>
</evidence>
<keyword evidence="14" id="KW-0472">Membrane</keyword>
<evidence type="ECO:0000256" key="6">
    <source>
        <dbReference type="ARBA" id="ARBA00022676"/>
    </source>
</evidence>
<dbReference type="Pfam" id="PF00912">
    <property type="entry name" value="Transgly"/>
    <property type="match status" value="1"/>
</dbReference>
<sequence>MDVGLSRATGTFSLSGTGMAIRDNSQRKTTRKRRFYKKKRFWFGLLLTGLLVAALGCVVFWEGTRKYREHAETYDLERINDLEIPSLILDRNEKEIGRIFVQNRSIIPYGKMPPRLINALIAGEDSRFWTHDGVDYIGIGRAAFFNKWTGRESQGASTVTQQLARNAYDLKNEALRKNQDKYERKLVEAYLARRIEKRYKKTEILEFYLNRIYLGSGFHGIRSASLGYFGKEPEDLSTEECASIVGLIKNPTGLSPLNSLAGNKKTRDHVLDRMQEEGFITTAELARYRAMPVTINPKPLQRGTSHLYERIADEIRDVLGDDALAAGGYRIHTTILAEAQNAAQDALIKSLNAAEARKDYANPKYADYRKSSGKAAEYLQGAVLMVDHRTGGVLAHVGGRDYAQVPFDFIEMGRRPLGTAYFPFIYAAGLSNGLTPATTVADEPMDNRSVMVGGREGILGEWGMEVASPTYEGQIPVRRALEQSKIAATVRFGQQTGLQRVIDGAAAMGLPAKGVEPLPRLCVGWDSFSMKEAVRAIATFGRGGSPGPASLHYVESVDSLKGETVYRRSAVTKESAPAIDAATAFQVHSMLAGSLLRGSSQGALNGLIERPFLGGGKGGSTADFQDTWFLGYNNRISCGVWTGFLQSNGRPIYEGAFSRDLSLPVWQAVMNAAAPSFGGDEIKPPATVVEVPVCRVSGQRATEFCYEMAEDPATKQVRSRSAATMEYFRRGTENMPFCTLHSGADGLPGSNHLAVNNVQSMDVIPIRPKAPSLLGDDPYHAEQPDTTPISGDGGFVRRRTNVLDSLDLKGTEEQLKMRRPEKLQINGD</sequence>
<name>A0A975J295_9BACT</name>
<organism evidence="17 18">
    <name type="scientific">Luteolibacter ambystomatis</name>
    <dbReference type="NCBI Taxonomy" id="2824561"/>
    <lineage>
        <taxon>Bacteria</taxon>
        <taxon>Pseudomonadati</taxon>
        <taxon>Verrucomicrobiota</taxon>
        <taxon>Verrucomicrobiia</taxon>
        <taxon>Verrucomicrobiales</taxon>
        <taxon>Verrucomicrobiaceae</taxon>
        <taxon>Luteolibacter</taxon>
    </lineage>
</organism>
<dbReference type="Pfam" id="PF00905">
    <property type="entry name" value="Transpeptidase"/>
    <property type="match status" value="1"/>
</dbReference>
<feature type="domain" description="Glycosyl transferase family 51" evidence="16">
    <location>
        <begin position="94"/>
        <end position="275"/>
    </location>
</feature>
<dbReference type="Gene3D" id="3.40.710.10">
    <property type="entry name" value="DD-peptidase/beta-lactamase superfamily"/>
    <property type="match status" value="1"/>
</dbReference>
<evidence type="ECO:0000256" key="3">
    <source>
        <dbReference type="ARBA" id="ARBA00007739"/>
    </source>
</evidence>
<evidence type="ECO:0000256" key="8">
    <source>
        <dbReference type="ARBA" id="ARBA00022801"/>
    </source>
</evidence>
<feature type="coiled-coil region" evidence="12">
    <location>
        <begin position="165"/>
        <end position="192"/>
    </location>
</feature>
<evidence type="ECO:0000313" key="17">
    <source>
        <dbReference type="EMBL" id="QUE52708.1"/>
    </source>
</evidence>
<evidence type="ECO:0000259" key="16">
    <source>
        <dbReference type="Pfam" id="PF00912"/>
    </source>
</evidence>
<dbReference type="RefSeq" id="WP_211633976.1">
    <property type="nucleotide sequence ID" value="NZ_CP073100.1"/>
</dbReference>
<keyword evidence="18" id="KW-1185">Reference proteome</keyword>
<keyword evidence="14" id="KW-0812">Transmembrane</keyword>
<evidence type="ECO:0000256" key="11">
    <source>
        <dbReference type="ARBA" id="ARBA00049902"/>
    </source>
</evidence>
<keyword evidence="4" id="KW-0121">Carboxypeptidase</keyword>
<dbReference type="SUPFAM" id="SSF53955">
    <property type="entry name" value="Lysozyme-like"/>
    <property type="match status" value="1"/>
</dbReference>
<evidence type="ECO:0000256" key="1">
    <source>
        <dbReference type="ARBA" id="ARBA00004752"/>
    </source>
</evidence>
<evidence type="ECO:0000256" key="12">
    <source>
        <dbReference type="SAM" id="Coils"/>
    </source>
</evidence>
<dbReference type="GO" id="GO:0008955">
    <property type="term" value="F:peptidoglycan glycosyltransferase activity"/>
    <property type="evidence" value="ECO:0007669"/>
    <property type="project" value="UniProtKB-EC"/>
</dbReference>
<keyword evidence="9" id="KW-0511">Multifunctional enzyme</keyword>
<comment type="similarity">
    <text evidence="2">In the C-terminal section; belongs to the transpeptidase family.</text>
</comment>
<dbReference type="GO" id="GO:0004180">
    <property type="term" value="F:carboxypeptidase activity"/>
    <property type="evidence" value="ECO:0007669"/>
    <property type="project" value="UniProtKB-KW"/>
</dbReference>
<dbReference type="KEGG" id="lamb:KBB96_07380"/>
<dbReference type="Gene3D" id="1.10.3810.10">
    <property type="entry name" value="Biosynthetic peptidoglycan transglycosylase-like"/>
    <property type="match status" value="1"/>
</dbReference>
<dbReference type="InterPro" id="IPR036950">
    <property type="entry name" value="PBP_transglycosylase"/>
</dbReference>
<evidence type="ECO:0000313" key="18">
    <source>
        <dbReference type="Proteomes" id="UP000676169"/>
    </source>
</evidence>
<dbReference type="EC" id="2.4.99.28" evidence="10"/>
<dbReference type="InterPro" id="IPR050396">
    <property type="entry name" value="Glycosyltr_51/Transpeptidase"/>
</dbReference>
<dbReference type="InterPro" id="IPR001264">
    <property type="entry name" value="Glyco_trans_51"/>
</dbReference>
<comment type="pathway">
    <text evidence="1">Cell wall biogenesis; peptidoglycan biosynthesis.</text>
</comment>
<evidence type="ECO:0000256" key="2">
    <source>
        <dbReference type="ARBA" id="ARBA00007090"/>
    </source>
</evidence>
<comment type="similarity">
    <text evidence="3">In the N-terminal section; belongs to the glycosyltransferase 51 family.</text>
</comment>
<evidence type="ECO:0000256" key="9">
    <source>
        <dbReference type="ARBA" id="ARBA00023268"/>
    </source>
</evidence>
<feature type="transmembrane region" description="Helical" evidence="14">
    <location>
        <begin position="41"/>
        <end position="61"/>
    </location>
</feature>
<comment type="catalytic activity">
    <reaction evidence="11">
        <text>[GlcNAc-(1-&gt;4)-Mur2Ac(oyl-L-Ala-gamma-D-Glu-L-Lys-D-Ala-D-Ala)](n)-di-trans,octa-cis-undecaprenyl diphosphate + beta-D-GlcNAc-(1-&gt;4)-Mur2Ac(oyl-L-Ala-gamma-D-Glu-L-Lys-D-Ala-D-Ala)-di-trans,octa-cis-undecaprenyl diphosphate = [GlcNAc-(1-&gt;4)-Mur2Ac(oyl-L-Ala-gamma-D-Glu-L-Lys-D-Ala-D-Ala)](n+1)-di-trans,octa-cis-undecaprenyl diphosphate + di-trans,octa-cis-undecaprenyl diphosphate + H(+)</text>
        <dbReference type="Rhea" id="RHEA:23708"/>
        <dbReference type="Rhea" id="RHEA-COMP:9602"/>
        <dbReference type="Rhea" id="RHEA-COMP:9603"/>
        <dbReference type="ChEBI" id="CHEBI:15378"/>
        <dbReference type="ChEBI" id="CHEBI:58405"/>
        <dbReference type="ChEBI" id="CHEBI:60033"/>
        <dbReference type="ChEBI" id="CHEBI:78435"/>
        <dbReference type="EC" id="2.4.99.28"/>
    </reaction>
</comment>
<keyword evidence="5" id="KW-0645">Protease</keyword>
<evidence type="ECO:0000256" key="13">
    <source>
        <dbReference type="SAM" id="MobiDB-lite"/>
    </source>
</evidence>
<accession>A0A975J295</accession>
<dbReference type="InterPro" id="IPR012338">
    <property type="entry name" value="Beta-lactam/transpept-like"/>
</dbReference>
<dbReference type="EMBL" id="CP073100">
    <property type="protein sequence ID" value="QUE52708.1"/>
    <property type="molecule type" value="Genomic_DNA"/>
</dbReference>
<evidence type="ECO:0000259" key="15">
    <source>
        <dbReference type="Pfam" id="PF00905"/>
    </source>
</evidence>
<proteinExistence type="inferred from homology"/>
<evidence type="ECO:0000256" key="5">
    <source>
        <dbReference type="ARBA" id="ARBA00022670"/>
    </source>
</evidence>
<reference evidence="17" key="1">
    <citation type="submission" date="2021-04" db="EMBL/GenBank/DDBJ databases">
        <title>Luteolibacter sp. 32A isolated from the skin of an Anderson's salamander (Ambystoma andersonii).</title>
        <authorList>
            <person name="Spergser J."/>
            <person name="Busse H.-J."/>
        </authorList>
    </citation>
    <scope>NUCLEOTIDE SEQUENCE</scope>
    <source>
        <strain evidence="17">32A</strain>
    </source>
</reference>
<keyword evidence="8" id="KW-0378">Hydrolase</keyword>
<feature type="region of interest" description="Disordered" evidence="13">
    <location>
        <begin position="776"/>
        <end position="795"/>
    </location>
</feature>
<keyword evidence="14" id="KW-1133">Transmembrane helix</keyword>
<keyword evidence="7" id="KW-0808">Transferase</keyword>
<dbReference type="InterPro" id="IPR001460">
    <property type="entry name" value="PCN-bd_Tpept"/>
</dbReference>
<dbReference type="Proteomes" id="UP000676169">
    <property type="component" value="Chromosome"/>
</dbReference>
<evidence type="ECO:0000256" key="14">
    <source>
        <dbReference type="SAM" id="Phobius"/>
    </source>
</evidence>
<evidence type="ECO:0000256" key="4">
    <source>
        <dbReference type="ARBA" id="ARBA00022645"/>
    </source>
</evidence>
<keyword evidence="6" id="KW-0328">Glycosyltransferase</keyword>
<keyword evidence="12" id="KW-0175">Coiled coil</keyword>
<dbReference type="GO" id="GO:0008658">
    <property type="term" value="F:penicillin binding"/>
    <property type="evidence" value="ECO:0007669"/>
    <property type="project" value="InterPro"/>
</dbReference>
<dbReference type="PANTHER" id="PTHR32282:SF33">
    <property type="entry name" value="PEPTIDOGLYCAN GLYCOSYLTRANSFERASE"/>
    <property type="match status" value="1"/>
</dbReference>
<dbReference type="AlphaFoldDB" id="A0A975J295"/>
<gene>
    <name evidence="17" type="ORF">KBB96_07380</name>
</gene>
<protein>
    <recommendedName>
        <fullName evidence="10">peptidoglycan glycosyltransferase</fullName>
        <ecNumber evidence="10">2.4.99.28</ecNumber>
    </recommendedName>
</protein>
<evidence type="ECO:0000256" key="7">
    <source>
        <dbReference type="ARBA" id="ARBA00022679"/>
    </source>
</evidence>
<dbReference type="SUPFAM" id="SSF56601">
    <property type="entry name" value="beta-lactamase/transpeptidase-like"/>
    <property type="match status" value="1"/>
</dbReference>
<dbReference type="InterPro" id="IPR023346">
    <property type="entry name" value="Lysozyme-like_dom_sf"/>
</dbReference>